<feature type="transmembrane region" description="Helical" evidence="1">
    <location>
        <begin position="72"/>
        <end position="92"/>
    </location>
</feature>
<dbReference type="EMBL" id="JBHSMQ010000001">
    <property type="protein sequence ID" value="MFC5454189.1"/>
    <property type="molecule type" value="Genomic_DNA"/>
</dbReference>
<keyword evidence="1" id="KW-0472">Membrane</keyword>
<evidence type="ECO:0000313" key="3">
    <source>
        <dbReference type="Proteomes" id="UP001596052"/>
    </source>
</evidence>
<organism evidence="2 3">
    <name type="scientific">Prosthecobacter fluviatilis</name>
    <dbReference type="NCBI Taxonomy" id="445931"/>
    <lineage>
        <taxon>Bacteria</taxon>
        <taxon>Pseudomonadati</taxon>
        <taxon>Verrucomicrobiota</taxon>
        <taxon>Verrucomicrobiia</taxon>
        <taxon>Verrucomicrobiales</taxon>
        <taxon>Verrucomicrobiaceae</taxon>
        <taxon>Prosthecobacter</taxon>
    </lineage>
</organism>
<keyword evidence="1" id="KW-1133">Transmembrane helix</keyword>
<evidence type="ECO:0000313" key="2">
    <source>
        <dbReference type="EMBL" id="MFC5454189.1"/>
    </source>
</evidence>
<evidence type="ECO:0000256" key="1">
    <source>
        <dbReference type="SAM" id="Phobius"/>
    </source>
</evidence>
<protein>
    <submittedName>
        <fullName evidence="2">Uncharacterized protein</fullName>
    </submittedName>
</protein>
<sequence length="177" mass="19327">MKSVLRLLVLVGGQIVAVLLLARIVRCKPDSSGAVSVHLWAACAYGLPALLAFLGCLRFVHLPPAGLRGRILSIVVSLLCVFVGFAASLVVLQQSDMWLTARYIQHMQAQLRTDARFKDVRLIGYSNDFVLFPYIPVGGSVASEEDLAELKKRLQTSNPPAYTAAGRHLVRKVSVDQ</sequence>
<gene>
    <name evidence="2" type="ORF">ACFQDI_04910</name>
</gene>
<dbReference type="Proteomes" id="UP001596052">
    <property type="component" value="Unassembled WGS sequence"/>
</dbReference>
<keyword evidence="1" id="KW-0812">Transmembrane</keyword>
<comment type="caution">
    <text evidence="2">The sequence shown here is derived from an EMBL/GenBank/DDBJ whole genome shotgun (WGS) entry which is preliminary data.</text>
</comment>
<accession>A0ABW0KLL4</accession>
<feature type="transmembrane region" description="Helical" evidence="1">
    <location>
        <begin position="37"/>
        <end position="60"/>
    </location>
</feature>
<keyword evidence="3" id="KW-1185">Reference proteome</keyword>
<dbReference type="RefSeq" id="WP_377164006.1">
    <property type="nucleotide sequence ID" value="NZ_JBHSMQ010000001.1"/>
</dbReference>
<proteinExistence type="predicted"/>
<reference evidence="3" key="1">
    <citation type="journal article" date="2019" name="Int. J. Syst. Evol. Microbiol.">
        <title>The Global Catalogue of Microorganisms (GCM) 10K type strain sequencing project: providing services to taxonomists for standard genome sequencing and annotation.</title>
        <authorList>
            <consortium name="The Broad Institute Genomics Platform"/>
            <consortium name="The Broad Institute Genome Sequencing Center for Infectious Disease"/>
            <person name="Wu L."/>
            <person name="Ma J."/>
        </authorList>
    </citation>
    <scope>NUCLEOTIDE SEQUENCE [LARGE SCALE GENOMIC DNA]</scope>
    <source>
        <strain evidence="3">CGMCC 4.1469</strain>
    </source>
</reference>
<name>A0ABW0KLL4_9BACT</name>